<keyword evidence="1" id="KW-0175">Coiled coil</keyword>
<keyword evidence="2" id="KW-1185">Reference proteome</keyword>
<reference evidence="3" key="1">
    <citation type="submission" date="2022-11" db="UniProtKB">
        <authorList>
            <consortium name="WormBaseParasite"/>
        </authorList>
    </citation>
    <scope>IDENTIFICATION</scope>
</reference>
<protein>
    <submittedName>
        <fullName evidence="3">Uncharacterized protein</fullName>
    </submittedName>
</protein>
<accession>A0A914Z4X2</accession>
<dbReference type="PANTHER" id="PTHR31424:SF3">
    <property type="entry name" value="RING-TYPE DOMAIN-CONTAINING PROTEIN"/>
    <property type="match status" value="1"/>
</dbReference>
<name>A0A914Z4X2_9BILA</name>
<proteinExistence type="predicted"/>
<dbReference type="Pfam" id="PF06918">
    <property type="entry name" value="DUF1280"/>
    <property type="match status" value="1"/>
</dbReference>
<dbReference type="Proteomes" id="UP000887577">
    <property type="component" value="Unplaced"/>
</dbReference>
<evidence type="ECO:0000313" key="2">
    <source>
        <dbReference type="Proteomes" id="UP000887577"/>
    </source>
</evidence>
<dbReference type="WBParaSite" id="PSU_v2.g5307.t1">
    <property type="protein sequence ID" value="PSU_v2.g5307.t1"/>
    <property type="gene ID" value="PSU_v2.g5307"/>
</dbReference>
<evidence type="ECO:0000313" key="3">
    <source>
        <dbReference type="WBParaSite" id="PSU_v2.g5307.t1"/>
    </source>
</evidence>
<feature type="coiled-coil region" evidence="1">
    <location>
        <begin position="330"/>
        <end position="357"/>
    </location>
</feature>
<dbReference type="AlphaFoldDB" id="A0A914Z4X2"/>
<dbReference type="PANTHER" id="PTHR31424">
    <property type="entry name" value="PROTEIN CBG23806"/>
    <property type="match status" value="1"/>
</dbReference>
<organism evidence="2 3">
    <name type="scientific">Panagrolaimus superbus</name>
    <dbReference type="NCBI Taxonomy" id="310955"/>
    <lineage>
        <taxon>Eukaryota</taxon>
        <taxon>Metazoa</taxon>
        <taxon>Ecdysozoa</taxon>
        <taxon>Nematoda</taxon>
        <taxon>Chromadorea</taxon>
        <taxon>Rhabditida</taxon>
        <taxon>Tylenchina</taxon>
        <taxon>Panagrolaimomorpha</taxon>
        <taxon>Panagrolaimoidea</taxon>
        <taxon>Panagrolaimidae</taxon>
        <taxon>Panagrolaimus</taxon>
    </lineage>
</organism>
<sequence>MSVENELKERLKTLVKADNYKPFIHDGIEEVPCVFSGDKAKDQTTVVMGVGSTKCPVNSPGNCSQLGYFKGNDSQSNLYAAFGDSGGLAEQIDKIKELQVEIDGVVRTFKIRWFVLGDFKFLNAIAGLNTNSASFPCWGCEQKQETTYGELDLNEKASHRTMNVNKEFSQIRLPLFKSIPFDHYIPPILHITLGPGAQLFEALCERARELDAAKMDNQDIKEMLPTERVKKSWQTIKENIEHLKEEIEQINYVKSLYGIPPDEARYVCDSTKCYALHANFEINNIFENEHYCIGCSGNYHKCCLHKEKCPNCEQKFPTSKQSQNIIEKQRKETEKKLKQTSKLLKEEEEKANAMISKFKLGQLATNVETVFEKYGGSRKAFFQEFTGKQLNKMGSNIHAIFFALDEELKHDQQIQKITRGIIQFFNIKKMLTTKILNDDEINDIEEGIKDFAEYMKANLPHFRVLQKGHVFFKHLPEYIRKFHIAAFFIDECIESFHVIINNYMRRIGNRRGEICAKLLFNYNKEDTWLHDTFSHC</sequence>
<dbReference type="InterPro" id="IPR009689">
    <property type="entry name" value="DUF1280"/>
</dbReference>
<evidence type="ECO:0000256" key="1">
    <source>
        <dbReference type="SAM" id="Coils"/>
    </source>
</evidence>